<dbReference type="OrthoDB" id="18184at10239"/>
<proteinExistence type="predicted"/>
<evidence type="ECO:0008006" key="3">
    <source>
        <dbReference type="Google" id="ProtNLM"/>
    </source>
</evidence>
<dbReference type="Pfam" id="PF10983">
    <property type="entry name" value="DUF2793"/>
    <property type="match status" value="1"/>
</dbReference>
<dbReference type="InterPro" id="IPR021251">
    <property type="entry name" value="DUF2793"/>
</dbReference>
<dbReference type="Proteomes" id="UP000201389">
    <property type="component" value="Segment"/>
</dbReference>
<protein>
    <recommendedName>
        <fullName evidence="3">Tail fiber protein</fullName>
    </recommendedName>
</protein>
<sequence length="226" mass="23443">MAGERTLPGVGLKAGWTIGSNGYAPDIETNFRTISALMQAGVKSRTATLPGSPTVGDIYLVKSDDPTNPNKVAIWDTHNGGALQWNYVTPKSGWTIYVIDEAAAVTWNGTAWRPLGGYDITHFFAGKFAADEVVQQHIVSRAFSLPGTLAGSQVAAATPASATYVLNLRKNGASFANITFNTGGGIAITSASGATFAIGDVLSIVAPTTPDATLADVSLTLKGKLV</sequence>
<keyword evidence="2" id="KW-1185">Reference proteome</keyword>
<evidence type="ECO:0000313" key="2">
    <source>
        <dbReference type="Proteomes" id="UP000201389"/>
    </source>
</evidence>
<reference evidence="1 2" key="1">
    <citation type="submission" date="2010-10" db="EMBL/GenBank/DDBJ databases">
        <title>The Genome Sequence of Loktanella phage pCB2051-A.</title>
        <authorList>
            <consortium name="The Broad Institute Genome Sequencing Platform"/>
            <person name="Henn M.R."/>
            <person name="Buchan A."/>
            <person name="Levin J."/>
            <person name="Malboeuf C."/>
            <person name="Casali M."/>
            <person name="Russ C."/>
            <person name="Lennon N."/>
            <person name="Chapman S.B."/>
            <person name="Erlich R."/>
            <person name="Young S.K."/>
            <person name="Yandava C."/>
            <person name="Zeng Q."/>
            <person name="Alvarado L."/>
            <person name="Anderson S."/>
            <person name="Berlin A."/>
            <person name="Chen Z."/>
            <person name="Freedman E."/>
            <person name="Gellesch M."/>
            <person name="Goldberg J."/>
            <person name="Green L."/>
            <person name="Griggs A."/>
            <person name="Gujja S."/>
            <person name="Heilman E.R."/>
            <person name="Heiman D."/>
            <person name="Hollinger A."/>
            <person name="Howarth C."/>
            <person name="Larson L."/>
            <person name="Mehta T."/>
            <person name="Pearson M."/>
            <person name="Roberts A."/>
            <person name="Ryan E."/>
            <person name="Saif S."/>
            <person name="Shea T."/>
            <person name="Shenoy N."/>
            <person name="Sisk P."/>
            <person name="Stolte C."/>
            <person name="Sykes S."/>
            <person name="White J."/>
            <person name="Haas B."/>
            <person name="Nusbaum C."/>
            <person name="Birren B."/>
        </authorList>
    </citation>
    <scope>NUCLEOTIDE SEQUENCE [LARGE SCALE GENOMIC DNA]</scope>
    <source>
        <strain evidence="2">pCB2051-A</strain>
    </source>
</reference>
<organism evidence="1 2">
    <name type="scientific">Loktanella phage pCB2051-A</name>
    <dbReference type="NCBI Taxonomy" id="754044"/>
    <lineage>
        <taxon>Viruses</taxon>
        <taxon>Duplodnaviria</taxon>
        <taxon>Heunggongvirae</taxon>
        <taxon>Uroviricota</taxon>
        <taxon>Caudoviricetes</taxon>
        <taxon>Casjensviridae</taxon>
        <taxon>Broinstvirus</taxon>
        <taxon>Broinstvirus pCB2051A</taxon>
    </lineage>
</organism>
<dbReference type="RefSeq" id="YP_007674936.1">
    <property type="nucleotide sequence ID" value="NC_020853.1"/>
</dbReference>
<evidence type="ECO:0000313" key="1">
    <source>
        <dbReference type="EMBL" id="AGH31476.1"/>
    </source>
</evidence>
<accession>M4QP00</accession>
<dbReference type="EMBL" id="HQ632859">
    <property type="protein sequence ID" value="AGH31476.1"/>
    <property type="molecule type" value="Genomic_DNA"/>
</dbReference>
<dbReference type="KEGG" id="vg:15011509"/>
<name>M4QP00_9CAUD</name>
<dbReference type="GeneID" id="15011509"/>
<gene>
    <name evidence="1" type="ORF">LOKG_00040</name>
</gene>